<dbReference type="AlphaFoldDB" id="A0A9D4NF22"/>
<evidence type="ECO:0000313" key="2">
    <source>
        <dbReference type="Proteomes" id="UP000828390"/>
    </source>
</evidence>
<evidence type="ECO:0000313" key="1">
    <source>
        <dbReference type="EMBL" id="KAH3893408.1"/>
    </source>
</evidence>
<proteinExistence type="predicted"/>
<dbReference type="EMBL" id="JAIWYP010000001">
    <property type="protein sequence ID" value="KAH3893408.1"/>
    <property type="molecule type" value="Genomic_DNA"/>
</dbReference>
<dbReference type="Proteomes" id="UP000828390">
    <property type="component" value="Unassembled WGS sequence"/>
</dbReference>
<name>A0A9D4NF22_DREPO</name>
<accession>A0A9D4NF22</accession>
<gene>
    <name evidence="1" type="ORF">DPMN_017555</name>
</gene>
<reference evidence="1" key="1">
    <citation type="journal article" date="2019" name="bioRxiv">
        <title>The Genome of the Zebra Mussel, Dreissena polymorpha: A Resource for Invasive Species Research.</title>
        <authorList>
            <person name="McCartney M.A."/>
            <person name="Auch B."/>
            <person name="Kono T."/>
            <person name="Mallez S."/>
            <person name="Zhang Y."/>
            <person name="Obille A."/>
            <person name="Becker A."/>
            <person name="Abrahante J.E."/>
            <person name="Garbe J."/>
            <person name="Badalamenti J.P."/>
            <person name="Herman A."/>
            <person name="Mangelson H."/>
            <person name="Liachko I."/>
            <person name="Sullivan S."/>
            <person name="Sone E.D."/>
            <person name="Koren S."/>
            <person name="Silverstein K.A.T."/>
            <person name="Beckman K.B."/>
            <person name="Gohl D.M."/>
        </authorList>
    </citation>
    <scope>NUCLEOTIDE SEQUENCE</scope>
    <source>
        <strain evidence="1">Duluth1</strain>
        <tissue evidence="1">Whole animal</tissue>
    </source>
</reference>
<reference evidence="1" key="2">
    <citation type="submission" date="2020-11" db="EMBL/GenBank/DDBJ databases">
        <authorList>
            <person name="McCartney M.A."/>
            <person name="Auch B."/>
            <person name="Kono T."/>
            <person name="Mallez S."/>
            <person name="Becker A."/>
            <person name="Gohl D.M."/>
            <person name="Silverstein K.A.T."/>
            <person name="Koren S."/>
            <person name="Bechman K.B."/>
            <person name="Herman A."/>
            <person name="Abrahante J.E."/>
            <person name="Garbe J."/>
        </authorList>
    </citation>
    <scope>NUCLEOTIDE SEQUENCE</scope>
    <source>
        <strain evidence="1">Duluth1</strain>
        <tissue evidence="1">Whole animal</tissue>
    </source>
</reference>
<organism evidence="1 2">
    <name type="scientific">Dreissena polymorpha</name>
    <name type="common">Zebra mussel</name>
    <name type="synonym">Mytilus polymorpha</name>
    <dbReference type="NCBI Taxonomy" id="45954"/>
    <lineage>
        <taxon>Eukaryota</taxon>
        <taxon>Metazoa</taxon>
        <taxon>Spiralia</taxon>
        <taxon>Lophotrochozoa</taxon>
        <taxon>Mollusca</taxon>
        <taxon>Bivalvia</taxon>
        <taxon>Autobranchia</taxon>
        <taxon>Heteroconchia</taxon>
        <taxon>Euheterodonta</taxon>
        <taxon>Imparidentia</taxon>
        <taxon>Neoheterodontei</taxon>
        <taxon>Myida</taxon>
        <taxon>Dreissenoidea</taxon>
        <taxon>Dreissenidae</taxon>
        <taxon>Dreissena</taxon>
    </lineage>
</organism>
<comment type="caution">
    <text evidence="1">The sequence shown here is derived from an EMBL/GenBank/DDBJ whole genome shotgun (WGS) entry which is preliminary data.</text>
</comment>
<protein>
    <submittedName>
        <fullName evidence="1">Uncharacterized protein</fullName>
    </submittedName>
</protein>
<keyword evidence="2" id="KW-1185">Reference proteome</keyword>
<sequence>MKLFKASLVKYKFKSNEIQSRLKDLKFTENHYDWKLKVKDNEIERLKVQLFANNEIIMKAKNNEKELKEAKASNDYLQSLQSDSTKIELELFDTISQTYSMATVECVMNLTDLKVPSEKVGEVIRTVALLCGKTVSRVPAPSTVNRFVDSKIALAHKHIASKVTKEMETTLYTDETRKFGKCV</sequence>